<feature type="non-terminal residue" evidence="1">
    <location>
        <position position="28"/>
    </location>
</feature>
<dbReference type="AlphaFoldDB" id="A0A381QCE3"/>
<evidence type="ECO:0000313" key="1">
    <source>
        <dbReference type="EMBL" id="SUZ75323.1"/>
    </source>
</evidence>
<protein>
    <submittedName>
        <fullName evidence="1">Uncharacterized protein</fullName>
    </submittedName>
</protein>
<gene>
    <name evidence="1" type="ORF">METZ01_LOCUS28177</name>
</gene>
<name>A0A381QCE3_9ZZZZ</name>
<organism evidence="1">
    <name type="scientific">marine metagenome</name>
    <dbReference type="NCBI Taxonomy" id="408172"/>
    <lineage>
        <taxon>unclassified sequences</taxon>
        <taxon>metagenomes</taxon>
        <taxon>ecological metagenomes</taxon>
    </lineage>
</organism>
<dbReference type="EMBL" id="UINC01001241">
    <property type="protein sequence ID" value="SUZ75323.1"/>
    <property type="molecule type" value="Genomic_DNA"/>
</dbReference>
<feature type="non-terminal residue" evidence="1">
    <location>
        <position position="1"/>
    </location>
</feature>
<accession>A0A381QCE3</accession>
<proteinExistence type="predicted"/>
<reference evidence="1" key="1">
    <citation type="submission" date="2018-05" db="EMBL/GenBank/DDBJ databases">
        <authorList>
            <person name="Lanie J.A."/>
            <person name="Ng W.-L."/>
            <person name="Kazmierczak K.M."/>
            <person name="Andrzejewski T.M."/>
            <person name="Davidsen T.M."/>
            <person name="Wayne K.J."/>
            <person name="Tettelin H."/>
            <person name="Glass J.I."/>
            <person name="Rusch D."/>
            <person name="Podicherti R."/>
            <person name="Tsui H.-C.T."/>
            <person name="Winkler M.E."/>
        </authorList>
    </citation>
    <scope>NUCLEOTIDE SEQUENCE</scope>
</reference>
<sequence>LNQADNTLSTVAVVTTFNPDLSVLREQL</sequence>